<name>A0A9Y1BSR4_9ARCH</name>
<gene>
    <name evidence="1" type="ORF">K9W46_03645</name>
</gene>
<reference evidence="1" key="1">
    <citation type="journal article" date="2022" name="Nat. Microbiol.">
        <title>Unique mobile elements and scalable gene flow at the prokaryote-eukaryote boundary revealed by circularized Asgard archaea genomes.</title>
        <authorList>
            <person name="Wu F."/>
            <person name="Speth D.R."/>
            <person name="Philosof A."/>
            <person name="Cremiere A."/>
            <person name="Narayanan A."/>
            <person name="Barco R.A."/>
            <person name="Connon S.A."/>
            <person name="Amend J.P."/>
            <person name="Antoshechkin I.A."/>
            <person name="Orphan V.J."/>
        </authorList>
    </citation>
    <scope>NUCLEOTIDE SEQUENCE</scope>
    <source>
        <strain evidence="1">PR6</strain>
    </source>
</reference>
<dbReference type="AlphaFoldDB" id="A0A9Y1BSR4"/>
<dbReference type="Pfam" id="PF02635">
    <property type="entry name" value="DsrE"/>
    <property type="match status" value="1"/>
</dbReference>
<sequence>MNKVFLILTSGDVIIHQEASFPYAINAKKHKWMEEVRVILWGPTEKKAAEDKNFQEYVISLLNAGVEVIACKACSDDFGVSEKLEKLGVEVKNVGTLVTEMLKEGWHQLTF</sequence>
<protein>
    <submittedName>
        <fullName evidence="1">DsrE family protein</fullName>
    </submittedName>
</protein>
<accession>A0A9Y1BSR4</accession>
<dbReference type="SUPFAM" id="SSF75169">
    <property type="entry name" value="DsrEFH-like"/>
    <property type="match status" value="1"/>
</dbReference>
<dbReference type="Proteomes" id="UP001200513">
    <property type="component" value="Chromosome"/>
</dbReference>
<dbReference type="InterPro" id="IPR027396">
    <property type="entry name" value="DsrEFH-like"/>
</dbReference>
<dbReference type="InterPro" id="IPR003787">
    <property type="entry name" value="Sulphur_relay_DsrE/F-like"/>
</dbReference>
<organism evidence="1">
    <name type="scientific">Candidatus Heimdallarchaeum endolithica</name>
    <dbReference type="NCBI Taxonomy" id="2876572"/>
    <lineage>
        <taxon>Archaea</taxon>
        <taxon>Promethearchaeati</taxon>
        <taxon>Candidatus Heimdallarchaeota</taxon>
        <taxon>Candidatus Heimdallarchaeia (ex Rinke et al. 2021) (nom. nud.)</taxon>
        <taxon>Candidatus Heimdallarchaeales</taxon>
        <taxon>Candidatus Heimdallarchaeaceae</taxon>
        <taxon>Candidatus Heimdallarchaeum</taxon>
    </lineage>
</organism>
<evidence type="ECO:0000313" key="1">
    <source>
        <dbReference type="EMBL" id="UJG44282.1"/>
    </source>
</evidence>
<proteinExistence type="predicted"/>
<dbReference type="EMBL" id="CP084167">
    <property type="protein sequence ID" value="UJG44282.1"/>
    <property type="molecule type" value="Genomic_DNA"/>
</dbReference>
<dbReference type="Gene3D" id="3.40.1260.10">
    <property type="entry name" value="DsrEFH-like"/>
    <property type="match status" value="1"/>
</dbReference>